<proteinExistence type="predicted"/>
<comment type="caution">
    <text evidence="3">The sequence shown here is derived from an EMBL/GenBank/DDBJ whole genome shotgun (WGS) entry which is preliminary data.</text>
</comment>
<dbReference type="PANTHER" id="PTHR35010">
    <property type="entry name" value="BLL4672 PROTEIN-RELATED"/>
    <property type="match status" value="1"/>
</dbReference>
<evidence type="ECO:0000256" key="1">
    <source>
        <dbReference type="SAM" id="MobiDB-lite"/>
    </source>
</evidence>
<reference evidence="3 4" key="1">
    <citation type="submission" date="2018-12" db="EMBL/GenBank/DDBJ databases">
        <title>Draft genome sequence of Embleya hyalina NBRC 13850T.</title>
        <authorList>
            <person name="Komaki H."/>
            <person name="Hosoyama A."/>
            <person name="Kimura A."/>
            <person name="Ichikawa N."/>
            <person name="Tamura T."/>
        </authorList>
    </citation>
    <scope>NUCLEOTIDE SEQUENCE [LARGE SCALE GENOMIC DNA]</scope>
    <source>
        <strain evidence="3 4">NBRC 13850</strain>
    </source>
</reference>
<dbReference type="InterPro" id="IPR010982">
    <property type="entry name" value="Lambda_DNA-bd_dom_sf"/>
</dbReference>
<dbReference type="Gene3D" id="3.30.450.180">
    <property type="match status" value="1"/>
</dbReference>
<dbReference type="GO" id="GO:0003677">
    <property type="term" value="F:DNA binding"/>
    <property type="evidence" value="ECO:0007669"/>
    <property type="project" value="InterPro"/>
</dbReference>
<evidence type="ECO:0000259" key="2">
    <source>
        <dbReference type="Pfam" id="PF17765"/>
    </source>
</evidence>
<feature type="region of interest" description="Disordered" evidence="1">
    <location>
        <begin position="272"/>
        <end position="296"/>
    </location>
</feature>
<evidence type="ECO:0000313" key="3">
    <source>
        <dbReference type="EMBL" id="GCD92411.1"/>
    </source>
</evidence>
<gene>
    <name evidence="3" type="ORF">EHYA_00049</name>
</gene>
<dbReference type="AlphaFoldDB" id="A0A401YCT0"/>
<dbReference type="EMBL" id="BIFH01000013">
    <property type="protein sequence ID" value="GCD92411.1"/>
    <property type="molecule type" value="Genomic_DNA"/>
</dbReference>
<feature type="domain" description="MmyB-like transcription regulator ligand binding" evidence="2">
    <location>
        <begin position="117"/>
        <end position="263"/>
    </location>
</feature>
<keyword evidence="4" id="KW-1185">Reference proteome</keyword>
<dbReference type="Pfam" id="PF17765">
    <property type="entry name" value="MLTR_LBD"/>
    <property type="match status" value="1"/>
</dbReference>
<dbReference type="Gene3D" id="1.10.260.40">
    <property type="entry name" value="lambda repressor-like DNA-binding domains"/>
    <property type="match status" value="1"/>
</dbReference>
<dbReference type="OrthoDB" id="3291396at2"/>
<name>A0A401YCT0_9ACTN</name>
<evidence type="ECO:0000313" key="4">
    <source>
        <dbReference type="Proteomes" id="UP000286931"/>
    </source>
</evidence>
<protein>
    <submittedName>
        <fullName evidence="3">Transcriptional regulator</fullName>
    </submittedName>
</protein>
<dbReference type="PANTHER" id="PTHR35010:SF2">
    <property type="entry name" value="BLL4672 PROTEIN"/>
    <property type="match status" value="1"/>
</dbReference>
<sequence length="296" mass="32706">MDHEALRRALLHRMLIGYRTRLVPAAPGLGFAGAANRVPRQEDVAGQARVSLRWYGHLERGDRVAFDPHRLARVADTLRVPHRERGLLHLLATGPDSTVFPRPVPRPDPDVSHDDRETLCRLSPNPAILTDHAWNVLAANDMVFACFPALHHRRTPAGPPNVLDWIFGDEAAATFADIDAVRCDAVTTAQLTYVRYGDDPTVAALVRTLLAHPAAATRWHQCVLPSSPRPRHHVRLRVFGTCEVVFLHHEDTDGRHLLAMLPAVESRPCRAAIRGPGPDDGRGHGHAGSAEPKVRR</sequence>
<dbReference type="Proteomes" id="UP000286931">
    <property type="component" value="Unassembled WGS sequence"/>
</dbReference>
<dbReference type="InterPro" id="IPR041413">
    <property type="entry name" value="MLTR_LBD"/>
</dbReference>
<accession>A0A401YCT0</accession>
<dbReference type="RefSeq" id="WP_126634784.1">
    <property type="nucleotide sequence ID" value="NZ_BIFH01000013.1"/>
</dbReference>
<organism evidence="3 4">
    <name type="scientific">Embleya hyalina</name>
    <dbReference type="NCBI Taxonomy" id="516124"/>
    <lineage>
        <taxon>Bacteria</taxon>
        <taxon>Bacillati</taxon>
        <taxon>Actinomycetota</taxon>
        <taxon>Actinomycetes</taxon>
        <taxon>Kitasatosporales</taxon>
        <taxon>Streptomycetaceae</taxon>
        <taxon>Embleya</taxon>
    </lineage>
</organism>